<dbReference type="Proteomes" id="UP000054995">
    <property type="component" value="Unassembled WGS sequence"/>
</dbReference>
<evidence type="ECO:0000313" key="1">
    <source>
        <dbReference type="EMBL" id="KRY83429.1"/>
    </source>
</evidence>
<dbReference type="OrthoDB" id="10593725at2759"/>
<dbReference type="EMBL" id="JYDT01000141">
    <property type="protein sequence ID" value="KRY83429.1"/>
    <property type="molecule type" value="Genomic_DNA"/>
</dbReference>
<organism evidence="1 2">
    <name type="scientific">Trichinella pseudospiralis</name>
    <name type="common">Parasitic roundworm</name>
    <dbReference type="NCBI Taxonomy" id="6337"/>
    <lineage>
        <taxon>Eukaryota</taxon>
        <taxon>Metazoa</taxon>
        <taxon>Ecdysozoa</taxon>
        <taxon>Nematoda</taxon>
        <taxon>Enoplea</taxon>
        <taxon>Dorylaimia</taxon>
        <taxon>Trichinellida</taxon>
        <taxon>Trichinellidae</taxon>
        <taxon>Trichinella</taxon>
    </lineage>
</organism>
<proteinExistence type="predicted"/>
<evidence type="ECO:0000313" key="2">
    <source>
        <dbReference type="Proteomes" id="UP000054995"/>
    </source>
</evidence>
<keyword evidence="2" id="KW-1185">Reference proteome</keyword>
<gene>
    <name evidence="1" type="ORF">T4D_13653</name>
</gene>
<name>A0A0V1FC56_TRIPS</name>
<protein>
    <submittedName>
        <fullName evidence="1">Uncharacterized protein</fullName>
    </submittedName>
</protein>
<dbReference type="AlphaFoldDB" id="A0A0V1FC56"/>
<comment type="caution">
    <text evidence="1">The sequence shown here is derived from an EMBL/GenBank/DDBJ whole genome shotgun (WGS) entry which is preliminary data.</text>
</comment>
<accession>A0A0V1FC56</accession>
<sequence length="72" mass="8464">MLLEIPRKFLRVIYRLQYNESQFILALAQRKTQEISCRFSFGAVKLIPIFLTIALTANGHQVFFKLLEFNKS</sequence>
<reference evidence="1 2" key="1">
    <citation type="submission" date="2015-01" db="EMBL/GenBank/DDBJ databases">
        <title>Evolution of Trichinella species and genotypes.</title>
        <authorList>
            <person name="Korhonen P.K."/>
            <person name="Edoardo P."/>
            <person name="Giuseppe L.R."/>
            <person name="Gasser R.B."/>
        </authorList>
    </citation>
    <scope>NUCLEOTIDE SEQUENCE [LARGE SCALE GENOMIC DNA]</scope>
    <source>
        <strain evidence="1">ISS470</strain>
    </source>
</reference>